<keyword evidence="4" id="KW-1185">Reference proteome</keyword>
<evidence type="ECO:0000313" key="3">
    <source>
        <dbReference type="EMBL" id="TKI63996.1"/>
    </source>
</evidence>
<evidence type="ECO:0000313" key="4">
    <source>
        <dbReference type="Proteomes" id="UP000307808"/>
    </source>
</evidence>
<gene>
    <name evidence="3" type="ORF">FC770_02105</name>
</gene>
<dbReference type="Gene3D" id="3.90.550.10">
    <property type="entry name" value="Spore Coat Polysaccharide Biosynthesis Protein SpsA, Chain A"/>
    <property type="match status" value="1"/>
</dbReference>
<dbReference type="GO" id="GO:0016740">
    <property type="term" value="F:transferase activity"/>
    <property type="evidence" value="ECO:0007669"/>
    <property type="project" value="UniProtKB-KW"/>
</dbReference>
<accession>A0A4U2YRB7</accession>
<protein>
    <submittedName>
        <fullName evidence="3">Glycosyltransferase family 2 protein</fullName>
    </submittedName>
</protein>
<dbReference type="CDD" id="cd00761">
    <property type="entry name" value="Glyco_tranf_GTA_type"/>
    <property type="match status" value="1"/>
</dbReference>
<dbReference type="PANTHER" id="PTHR43685">
    <property type="entry name" value="GLYCOSYLTRANSFERASE"/>
    <property type="match status" value="1"/>
</dbReference>
<dbReference type="RefSeq" id="WP_137064460.1">
    <property type="nucleotide sequence ID" value="NZ_CP040748.1"/>
</dbReference>
<reference evidence="3 4" key="1">
    <citation type="submission" date="2019-04" db="EMBL/GenBank/DDBJ databases">
        <authorList>
            <person name="Dong K."/>
        </authorList>
    </citation>
    <scope>NUCLEOTIDE SEQUENCE [LARGE SCALE GENOMIC DNA]</scope>
    <source>
        <strain evidence="4">dk3543</strain>
    </source>
</reference>
<dbReference type="Pfam" id="PF00535">
    <property type="entry name" value="Glycos_transf_2"/>
    <property type="match status" value="1"/>
</dbReference>
<organism evidence="3 4">
    <name type="scientific">Nocardioides jishulii</name>
    <dbReference type="NCBI Taxonomy" id="2575440"/>
    <lineage>
        <taxon>Bacteria</taxon>
        <taxon>Bacillati</taxon>
        <taxon>Actinomycetota</taxon>
        <taxon>Actinomycetes</taxon>
        <taxon>Propionibacteriales</taxon>
        <taxon>Nocardioidaceae</taxon>
        <taxon>Nocardioides</taxon>
    </lineage>
</organism>
<comment type="caution">
    <text evidence="3">The sequence shown here is derived from an EMBL/GenBank/DDBJ whole genome shotgun (WGS) entry which is preliminary data.</text>
</comment>
<evidence type="ECO:0000259" key="2">
    <source>
        <dbReference type="Pfam" id="PF00535"/>
    </source>
</evidence>
<dbReference type="InterPro" id="IPR029044">
    <property type="entry name" value="Nucleotide-diphossugar_trans"/>
</dbReference>
<dbReference type="SUPFAM" id="SSF53448">
    <property type="entry name" value="Nucleotide-diphospho-sugar transferases"/>
    <property type="match status" value="1"/>
</dbReference>
<dbReference type="AlphaFoldDB" id="A0A4U2YRB7"/>
<dbReference type="InterPro" id="IPR050834">
    <property type="entry name" value="Glycosyltransf_2"/>
</dbReference>
<evidence type="ECO:0000256" key="1">
    <source>
        <dbReference type="SAM" id="MobiDB-lite"/>
    </source>
</evidence>
<dbReference type="EMBL" id="SZPY01000001">
    <property type="protein sequence ID" value="TKI63996.1"/>
    <property type="molecule type" value="Genomic_DNA"/>
</dbReference>
<feature type="compositionally biased region" description="Low complexity" evidence="1">
    <location>
        <begin position="529"/>
        <end position="547"/>
    </location>
</feature>
<dbReference type="Proteomes" id="UP000307808">
    <property type="component" value="Unassembled WGS sequence"/>
</dbReference>
<dbReference type="PANTHER" id="PTHR43685:SF3">
    <property type="entry name" value="SLR2126 PROTEIN"/>
    <property type="match status" value="1"/>
</dbReference>
<dbReference type="OrthoDB" id="4120491at2"/>
<sequence>MTGAADRPITPGNDWRPVVPPALGEWTPTRSLCVVMPAHNPKHLATVLASLAAQTYPAELTEVVVVDDGSEPAVVLPDVRPERTRVVRVTEGWGRANALACGAAASDSEILMWLDDDMLVLRHHLEAHARWHHLVEHFVVLGDKRFVEPAEVGIHPWGTAPQRAASLTPEQVRAAVANNAAADLWDWETSDPHTWVEDIWAVTDDLATAGTGAFVSLVGATVSMTRALHDAAGGPVRDLRLGEDTVFGHQVAEAGAVLLPDHEARSWHLGLSHAMRHAEQVKAHNQPLFAHLVPSLRPRRVQHGRAWAVPFVEVVVPAEGSHLPVQACVDSLLDQDMDDHVVVLVGEWSQLDEGRVRPLADEHFELRWLQRMYRDEPRVQLLEPDDPRVTGFSRSPLRLRLSGTDLAPARATLRLLVTDLDRTQHGLRVLTDDDGEVVARLERTAAFARTQWYDGVSSDAERDAMVTASHGSSTRPASDAGFVPSERRLRPRFGVWRDPAMDADASWRKLQRQMARNAPVLTPEDVEETTAPAADDAPIVDAPVDAPPARRSEPVEEPAVGRGRWGRVVRRLRD</sequence>
<keyword evidence="3" id="KW-0808">Transferase</keyword>
<feature type="region of interest" description="Disordered" evidence="1">
    <location>
        <begin position="518"/>
        <end position="574"/>
    </location>
</feature>
<feature type="compositionally biased region" description="Basic residues" evidence="1">
    <location>
        <begin position="564"/>
        <end position="574"/>
    </location>
</feature>
<feature type="domain" description="Glycosyltransferase 2-like" evidence="2">
    <location>
        <begin position="33"/>
        <end position="133"/>
    </location>
</feature>
<proteinExistence type="predicted"/>
<dbReference type="InterPro" id="IPR001173">
    <property type="entry name" value="Glyco_trans_2-like"/>
</dbReference>
<name>A0A4U2YRB7_9ACTN</name>